<dbReference type="PANTHER" id="PTHR13806">
    <property type="entry name" value="FLOTILLIN-RELATED"/>
    <property type="match status" value="1"/>
</dbReference>
<evidence type="ECO:0000256" key="4">
    <source>
        <dbReference type="ARBA" id="ARBA00023136"/>
    </source>
</evidence>
<dbReference type="PANTHER" id="PTHR13806:SF31">
    <property type="entry name" value="FLOTILLIN-LIKE PROTEIN 1-RELATED"/>
    <property type="match status" value="1"/>
</dbReference>
<proteinExistence type="inferred from homology"/>
<organism evidence="9 10">
    <name type="scientific">Saprolegnia diclina (strain VS20)</name>
    <dbReference type="NCBI Taxonomy" id="1156394"/>
    <lineage>
        <taxon>Eukaryota</taxon>
        <taxon>Sar</taxon>
        <taxon>Stramenopiles</taxon>
        <taxon>Oomycota</taxon>
        <taxon>Saprolegniomycetes</taxon>
        <taxon>Saprolegniales</taxon>
        <taxon>Saprolegniaceae</taxon>
        <taxon>Saprolegnia</taxon>
    </lineage>
</organism>
<dbReference type="eggNOG" id="KOG2668">
    <property type="taxonomic scope" value="Eukaryota"/>
</dbReference>
<sequence>MSSTKTSNTSNASNIKSTPSTGRQPPTREPIEFPWKEASALAALGVVGFGVWLGTCRYHVCPPSQYLVRTGLGIKDMAVSRMGLQWPFQEAITVPMNPSSFRFNLACLSKQYLPFEMPVAYTVAPANPMEDPAGFKRYVERMQKLPADEFEETLLGIIHGETRVQAALMDIDAINDDREAFRTNVVALVQRQLNQLGLEIINANIAELREAKRASGQMGYLEARERKKLANTLQDAEIDVADANKRGDIEQKTRQRDTRIAVANMEKEAQLTENEQQAAIANSKATLAIIEGEASRKIEVAKIEAEQMAEVRLQQLRLNVEQLRQEQLLVAKKADILTSAQVEADALREQANARLYAAERDAEAALAMMEAEGRGLKAKMLMESEGLAAIVAAAGNDADLAKQYLYIRAEVPQQLAESQAKALQGLQPKVWAFNNGSDASAPSMVNDFLKGFGPAMDILQESGIVANKRPSALDVDAIAAKFAPK</sequence>
<dbReference type="CDD" id="cd03399">
    <property type="entry name" value="SPFH_flotillin"/>
    <property type="match status" value="1"/>
</dbReference>
<feature type="coiled-coil region" evidence="6">
    <location>
        <begin position="306"/>
        <end position="333"/>
    </location>
</feature>
<feature type="domain" description="Band 7" evidence="8">
    <location>
        <begin position="61"/>
        <end position="243"/>
    </location>
</feature>
<dbReference type="Gene3D" id="3.30.479.30">
    <property type="entry name" value="Band 7 domain"/>
    <property type="match status" value="1"/>
</dbReference>
<evidence type="ECO:0000256" key="5">
    <source>
        <dbReference type="RuleBase" id="RU366054"/>
    </source>
</evidence>
<dbReference type="AlphaFoldDB" id="T0RCH1"/>
<dbReference type="InterPro" id="IPR027705">
    <property type="entry name" value="Flotillin_fam"/>
</dbReference>
<feature type="coiled-coil region" evidence="6">
    <location>
        <begin position="226"/>
        <end position="282"/>
    </location>
</feature>
<evidence type="ECO:0000256" key="2">
    <source>
        <dbReference type="ARBA" id="ARBA00007161"/>
    </source>
</evidence>
<dbReference type="Proteomes" id="UP000030762">
    <property type="component" value="Unassembled WGS sequence"/>
</dbReference>
<evidence type="ECO:0000256" key="7">
    <source>
        <dbReference type="SAM" id="MobiDB-lite"/>
    </source>
</evidence>
<dbReference type="OrthoDB" id="6080404at2759"/>
<dbReference type="InParanoid" id="T0RCH1"/>
<keyword evidence="6" id="KW-0175">Coiled coil</keyword>
<keyword evidence="10" id="KW-1185">Reference proteome</keyword>
<accession>T0RCH1</accession>
<keyword evidence="3" id="KW-1003">Cell membrane</keyword>
<evidence type="ECO:0000313" key="10">
    <source>
        <dbReference type="Proteomes" id="UP000030762"/>
    </source>
</evidence>
<dbReference type="EMBL" id="JH767211">
    <property type="protein sequence ID" value="EQC27292.1"/>
    <property type="molecule type" value="Genomic_DNA"/>
</dbReference>
<dbReference type="OMA" id="IHDQTGM"/>
<reference evidence="9 10" key="1">
    <citation type="submission" date="2012-04" db="EMBL/GenBank/DDBJ databases">
        <title>The Genome Sequence of Saprolegnia declina VS20.</title>
        <authorList>
            <consortium name="The Broad Institute Genome Sequencing Platform"/>
            <person name="Russ C."/>
            <person name="Nusbaum C."/>
            <person name="Tyler B."/>
            <person name="van West P."/>
            <person name="Dieguez-Uribeondo J."/>
            <person name="de Bruijn I."/>
            <person name="Tripathy S."/>
            <person name="Jiang R."/>
            <person name="Young S.K."/>
            <person name="Zeng Q."/>
            <person name="Gargeya S."/>
            <person name="Fitzgerald M."/>
            <person name="Haas B."/>
            <person name="Abouelleil A."/>
            <person name="Alvarado L."/>
            <person name="Arachchi H.M."/>
            <person name="Berlin A."/>
            <person name="Chapman S.B."/>
            <person name="Goldberg J."/>
            <person name="Griggs A."/>
            <person name="Gujja S."/>
            <person name="Hansen M."/>
            <person name="Howarth C."/>
            <person name="Imamovic A."/>
            <person name="Larimer J."/>
            <person name="McCowen C."/>
            <person name="Montmayeur A."/>
            <person name="Murphy C."/>
            <person name="Neiman D."/>
            <person name="Pearson M."/>
            <person name="Priest M."/>
            <person name="Roberts A."/>
            <person name="Saif S."/>
            <person name="Shea T."/>
            <person name="Sisk P."/>
            <person name="Sykes S."/>
            <person name="Wortman J."/>
            <person name="Nusbaum C."/>
            <person name="Birren B."/>
        </authorList>
    </citation>
    <scope>NUCLEOTIDE SEQUENCE [LARGE SCALE GENOMIC DNA]</scope>
    <source>
        <strain evidence="9 10">VS20</strain>
    </source>
</reference>
<comment type="subcellular location">
    <subcellularLocation>
        <location evidence="1">Cell membrane</location>
    </subcellularLocation>
</comment>
<evidence type="ECO:0000256" key="1">
    <source>
        <dbReference type="ARBA" id="ARBA00004236"/>
    </source>
</evidence>
<evidence type="ECO:0000259" key="8">
    <source>
        <dbReference type="Pfam" id="PF01145"/>
    </source>
</evidence>
<dbReference type="InterPro" id="IPR036013">
    <property type="entry name" value="Band_7/SPFH_dom_sf"/>
</dbReference>
<feature type="region of interest" description="Disordered" evidence="7">
    <location>
        <begin position="1"/>
        <end position="30"/>
    </location>
</feature>
<dbReference type="Pfam" id="PF01145">
    <property type="entry name" value="Band_7"/>
    <property type="match status" value="1"/>
</dbReference>
<comment type="similarity">
    <text evidence="2 5">Belongs to the band 7/mec-2 family. Flotillin subfamily.</text>
</comment>
<protein>
    <recommendedName>
        <fullName evidence="8">Band 7 domain-containing protein</fullName>
    </recommendedName>
</protein>
<evidence type="ECO:0000313" key="9">
    <source>
        <dbReference type="EMBL" id="EQC27292.1"/>
    </source>
</evidence>
<name>T0RCH1_SAPDV</name>
<dbReference type="SUPFAM" id="SSF117892">
    <property type="entry name" value="Band 7/SPFH domain"/>
    <property type="match status" value="1"/>
</dbReference>
<evidence type="ECO:0000256" key="6">
    <source>
        <dbReference type="SAM" id="Coils"/>
    </source>
</evidence>
<dbReference type="GeneID" id="19955640"/>
<dbReference type="RefSeq" id="XP_008619295.1">
    <property type="nucleotide sequence ID" value="XM_008621073.1"/>
</dbReference>
<dbReference type="InterPro" id="IPR001107">
    <property type="entry name" value="Band_7"/>
</dbReference>
<dbReference type="GO" id="GO:0005886">
    <property type="term" value="C:plasma membrane"/>
    <property type="evidence" value="ECO:0007669"/>
    <property type="project" value="UniProtKB-SubCell"/>
</dbReference>
<keyword evidence="4" id="KW-0472">Membrane</keyword>
<feature type="compositionally biased region" description="Low complexity" evidence="7">
    <location>
        <begin position="1"/>
        <end position="18"/>
    </location>
</feature>
<dbReference type="STRING" id="1156394.T0RCH1"/>
<gene>
    <name evidence="9" type="ORF">SDRG_14913</name>
</gene>
<dbReference type="VEuPathDB" id="FungiDB:SDRG_14913"/>
<evidence type="ECO:0000256" key="3">
    <source>
        <dbReference type="ARBA" id="ARBA00022475"/>
    </source>
</evidence>